<organism evidence="3 4">
    <name type="scientific">Euplotes crassus</name>
    <dbReference type="NCBI Taxonomy" id="5936"/>
    <lineage>
        <taxon>Eukaryota</taxon>
        <taxon>Sar</taxon>
        <taxon>Alveolata</taxon>
        <taxon>Ciliophora</taxon>
        <taxon>Intramacronucleata</taxon>
        <taxon>Spirotrichea</taxon>
        <taxon>Hypotrichia</taxon>
        <taxon>Euplotida</taxon>
        <taxon>Euplotidae</taxon>
        <taxon>Moneuplotes</taxon>
    </lineage>
</organism>
<sequence>MEGPDNVSEKFDNILFNTQSQDYLEDILNKVLLKAHKFDKALPKIEEFLTSIGHNIQMLEECHCLIIRLINTQNFQNKTKEVALNIFDSFLSLIGDKEMASSPNLHLKNTAARSRNSSRLEDRKGSYFRTRRFGDDISNLNLTYHRKEDHQFKTYIKIGKQISTPVKTPRFSNGLDDLPKQDFLEIISIICVSLAIKKEETVKFTYFELQHLIGTNYRNSQLLEAEQLVCETLEWNLNLPTCYELTQRLLTFVNHEYDFSSFLSKTQEFVDLCFMEPKLLKFGVVDMAFGSIIYSLEFYQWSDFLEQWKEAIFDSFGHIFIKCKNQTYEQKKERMFRKSMCLKDEVMDIINTFKSVKDDITSLKQSISHLSSLAQESNKVSIVRGVSILNNEESKLTSDEEFISFSVSQEVSEHERQIKQNIYKLKRDISNKIMNNQHLKKLVNNFPRNRFEQSEKKEKISVVQGDILNLDKFTKSLEIDDLEDKQILDHLESNINSFLPSHENTSILTEGKSSIHFPQPQRYNHKNFVSRNINLQPDAIKRRLNSDIQKCQFYENLYCHMKQNSTVNRPSSDLNDIELTVVETARFGKSQDYGTKRIEKDFSKAIRNIRQRPSNYKPHSKCSSKRKSVLKKSKVRESIPKMAHINPAIKFQPPSKHKLIKLQPKMFPVNDDRLHTTRVSHASQDWKPKFNLKPRISKNAHKKSFCGSFRQAQIQESDRVKRIRKRRLQSYLS</sequence>
<reference evidence="3" key="1">
    <citation type="submission" date="2023-07" db="EMBL/GenBank/DDBJ databases">
        <authorList>
            <consortium name="AG Swart"/>
            <person name="Singh M."/>
            <person name="Singh A."/>
            <person name="Seah K."/>
            <person name="Emmerich C."/>
        </authorList>
    </citation>
    <scope>NUCLEOTIDE SEQUENCE</scope>
    <source>
        <strain evidence="3">DP1</strain>
    </source>
</reference>
<feature type="compositionally biased region" description="Basic residues" evidence="1">
    <location>
        <begin position="618"/>
        <end position="634"/>
    </location>
</feature>
<evidence type="ECO:0000256" key="1">
    <source>
        <dbReference type="SAM" id="MobiDB-lite"/>
    </source>
</evidence>
<evidence type="ECO:0000313" key="3">
    <source>
        <dbReference type="EMBL" id="CAI2386577.1"/>
    </source>
</evidence>
<dbReference type="InterPro" id="IPR036915">
    <property type="entry name" value="Cyclin-like_sf"/>
</dbReference>
<dbReference type="SUPFAM" id="SSF47954">
    <property type="entry name" value="Cyclin-like"/>
    <property type="match status" value="1"/>
</dbReference>
<dbReference type="Pfam" id="PF00134">
    <property type="entry name" value="Cyclin_N"/>
    <property type="match status" value="1"/>
</dbReference>
<accession>A0AAD1Y8K5</accession>
<dbReference type="InterPro" id="IPR006671">
    <property type="entry name" value="Cyclin_N"/>
</dbReference>
<comment type="caution">
    <text evidence="3">The sequence shown here is derived from an EMBL/GenBank/DDBJ whole genome shotgun (WGS) entry which is preliminary data.</text>
</comment>
<dbReference type="Gene3D" id="1.10.472.10">
    <property type="entry name" value="Cyclin-like"/>
    <property type="match status" value="1"/>
</dbReference>
<evidence type="ECO:0000259" key="2">
    <source>
        <dbReference type="Pfam" id="PF00134"/>
    </source>
</evidence>
<dbReference type="EMBL" id="CAMPGE010029100">
    <property type="protein sequence ID" value="CAI2386577.1"/>
    <property type="molecule type" value="Genomic_DNA"/>
</dbReference>
<feature type="region of interest" description="Disordered" evidence="1">
    <location>
        <begin position="613"/>
        <end position="634"/>
    </location>
</feature>
<feature type="domain" description="Cyclin N-terminal" evidence="2">
    <location>
        <begin position="183"/>
        <end position="238"/>
    </location>
</feature>
<keyword evidence="4" id="KW-1185">Reference proteome</keyword>
<protein>
    <recommendedName>
        <fullName evidence="2">Cyclin N-terminal domain-containing protein</fullName>
    </recommendedName>
</protein>
<dbReference type="Proteomes" id="UP001295684">
    <property type="component" value="Unassembled WGS sequence"/>
</dbReference>
<name>A0AAD1Y8K5_EUPCR</name>
<dbReference type="AlphaFoldDB" id="A0AAD1Y8K5"/>
<proteinExistence type="predicted"/>
<gene>
    <name evidence="3" type="ORF">ECRASSUSDP1_LOCUS28199</name>
</gene>
<evidence type="ECO:0000313" key="4">
    <source>
        <dbReference type="Proteomes" id="UP001295684"/>
    </source>
</evidence>